<evidence type="ECO:0000313" key="2">
    <source>
        <dbReference type="EMBL" id="KAK3728965.1"/>
    </source>
</evidence>
<feature type="compositionally biased region" description="Polar residues" evidence="1">
    <location>
        <begin position="78"/>
        <end position="87"/>
    </location>
</feature>
<comment type="caution">
    <text evidence="2">The sequence shown here is derived from an EMBL/GenBank/DDBJ whole genome shotgun (WGS) entry which is preliminary data.</text>
</comment>
<evidence type="ECO:0000256" key="1">
    <source>
        <dbReference type="SAM" id="MobiDB-lite"/>
    </source>
</evidence>
<feature type="compositionally biased region" description="Polar residues" evidence="1">
    <location>
        <begin position="106"/>
        <end position="117"/>
    </location>
</feature>
<gene>
    <name evidence="2" type="ORF">RRG08_066906</name>
</gene>
<reference evidence="2" key="1">
    <citation type="journal article" date="2023" name="G3 (Bethesda)">
        <title>A reference genome for the long-term kleptoplast-retaining sea slug Elysia crispata morphotype clarki.</title>
        <authorList>
            <person name="Eastman K.E."/>
            <person name="Pendleton A.L."/>
            <person name="Shaikh M.A."/>
            <person name="Suttiyut T."/>
            <person name="Ogas R."/>
            <person name="Tomko P."/>
            <person name="Gavelis G."/>
            <person name="Widhalm J.R."/>
            <person name="Wisecaver J.H."/>
        </authorList>
    </citation>
    <scope>NUCLEOTIDE SEQUENCE</scope>
    <source>
        <strain evidence="2">ECLA1</strain>
    </source>
</reference>
<dbReference type="Proteomes" id="UP001283361">
    <property type="component" value="Unassembled WGS sequence"/>
</dbReference>
<dbReference type="AlphaFoldDB" id="A0AAE0Y0X7"/>
<sequence length="171" mass="19232">MKIQHDKHAVDRDISVGDDVFVRNFSLHGGKWLPGLVVECTVPLSYKVKSASHGIVRIRQDQIRTSVHLYTEDPISDSLVNEDSTLPQGHRPRSLSVDSDPKDNSVQEQITSPSQQRIAEEETRESSHDSGREKESTQRGGGGVEPMVTTETITYRTRSGRIVKPPDRFHY</sequence>
<feature type="region of interest" description="Disordered" evidence="1">
    <location>
        <begin position="74"/>
        <end position="171"/>
    </location>
</feature>
<name>A0AAE0Y0X7_9GAST</name>
<proteinExistence type="predicted"/>
<feature type="compositionally biased region" description="Basic and acidic residues" evidence="1">
    <location>
        <begin position="118"/>
        <end position="137"/>
    </location>
</feature>
<keyword evidence="3" id="KW-1185">Reference proteome</keyword>
<protein>
    <submittedName>
        <fullName evidence="2">Uncharacterized protein</fullName>
    </submittedName>
</protein>
<accession>A0AAE0Y0X7</accession>
<dbReference type="EMBL" id="JAWDGP010007163">
    <property type="protein sequence ID" value="KAK3728965.1"/>
    <property type="molecule type" value="Genomic_DNA"/>
</dbReference>
<organism evidence="2 3">
    <name type="scientific">Elysia crispata</name>
    <name type="common">lettuce slug</name>
    <dbReference type="NCBI Taxonomy" id="231223"/>
    <lineage>
        <taxon>Eukaryota</taxon>
        <taxon>Metazoa</taxon>
        <taxon>Spiralia</taxon>
        <taxon>Lophotrochozoa</taxon>
        <taxon>Mollusca</taxon>
        <taxon>Gastropoda</taxon>
        <taxon>Heterobranchia</taxon>
        <taxon>Euthyneura</taxon>
        <taxon>Panpulmonata</taxon>
        <taxon>Sacoglossa</taxon>
        <taxon>Placobranchoidea</taxon>
        <taxon>Plakobranchidae</taxon>
        <taxon>Elysia</taxon>
    </lineage>
</organism>
<evidence type="ECO:0000313" key="3">
    <source>
        <dbReference type="Proteomes" id="UP001283361"/>
    </source>
</evidence>